<dbReference type="InterPro" id="IPR029058">
    <property type="entry name" value="AB_hydrolase_fold"/>
</dbReference>
<evidence type="ECO:0000259" key="1">
    <source>
        <dbReference type="Pfam" id="PF00135"/>
    </source>
</evidence>
<organism evidence="2 3">
    <name type="scientific">Paxillus rubicundulus Ve08.2h10</name>
    <dbReference type="NCBI Taxonomy" id="930991"/>
    <lineage>
        <taxon>Eukaryota</taxon>
        <taxon>Fungi</taxon>
        <taxon>Dikarya</taxon>
        <taxon>Basidiomycota</taxon>
        <taxon>Agaricomycotina</taxon>
        <taxon>Agaricomycetes</taxon>
        <taxon>Agaricomycetidae</taxon>
        <taxon>Boletales</taxon>
        <taxon>Paxilineae</taxon>
        <taxon>Paxillaceae</taxon>
        <taxon>Paxillus</taxon>
    </lineage>
</organism>
<dbReference type="Proteomes" id="UP000054538">
    <property type="component" value="Unassembled WGS sequence"/>
</dbReference>
<dbReference type="EMBL" id="KN829920">
    <property type="protein sequence ID" value="KIK73281.1"/>
    <property type="molecule type" value="Genomic_DNA"/>
</dbReference>
<sequence>MSVGLQMVANNGNSDGLFRAGFMQSGSPLPVGDMSQGQNYYDALVSETGCSSASDTLQCLREVPYETLLDAVNQSPNLMLSSYQMFVIAWKPRVDGVFLTDDPQKLVKEGLVADVPFVAGDCDDEGTLLSLFTFNVTTDTQFEEYIKTYWFPNVPSTTIKEIMRYYSANISQGSPFDTGTLNALTPQFKRFAALQGDAMLEAPRRFLLQNRSGKQALWTFTSKRFKTLPYLGAAHASDIVNVFEGQDLAAYLVRFVSNLDPNGGTDLYWPHYTTAEPHMLELLDGSIQQALTEDTYRADAMAFLTKVLLAHPV</sequence>
<dbReference type="InterPro" id="IPR002018">
    <property type="entry name" value="CarbesteraseB"/>
</dbReference>
<dbReference type="HOGENOM" id="CLU_006586_10_0_1"/>
<name>A0A0D0CR35_9AGAM</name>
<feature type="domain" description="Carboxylesterase type B" evidence="1">
    <location>
        <begin position="2"/>
        <end position="286"/>
    </location>
</feature>
<gene>
    <name evidence="2" type="ORF">PAXRUDRAFT_21034</name>
</gene>
<reference evidence="3" key="2">
    <citation type="submission" date="2015-01" db="EMBL/GenBank/DDBJ databases">
        <title>Evolutionary Origins and Diversification of the Mycorrhizal Mutualists.</title>
        <authorList>
            <consortium name="DOE Joint Genome Institute"/>
            <consortium name="Mycorrhizal Genomics Consortium"/>
            <person name="Kohler A."/>
            <person name="Kuo A."/>
            <person name="Nagy L.G."/>
            <person name="Floudas D."/>
            <person name="Copeland A."/>
            <person name="Barry K.W."/>
            <person name="Cichocki N."/>
            <person name="Veneault-Fourrey C."/>
            <person name="LaButti K."/>
            <person name="Lindquist E.A."/>
            <person name="Lipzen A."/>
            <person name="Lundell T."/>
            <person name="Morin E."/>
            <person name="Murat C."/>
            <person name="Riley R."/>
            <person name="Ohm R."/>
            <person name="Sun H."/>
            <person name="Tunlid A."/>
            <person name="Henrissat B."/>
            <person name="Grigoriev I.V."/>
            <person name="Hibbett D.S."/>
            <person name="Martin F."/>
        </authorList>
    </citation>
    <scope>NUCLEOTIDE SEQUENCE [LARGE SCALE GENOMIC DNA]</scope>
    <source>
        <strain evidence="3">Ve08.2h10</strain>
    </source>
</reference>
<dbReference type="Gene3D" id="3.40.50.1820">
    <property type="entry name" value="alpha/beta hydrolase"/>
    <property type="match status" value="1"/>
</dbReference>
<dbReference type="OrthoDB" id="408631at2759"/>
<proteinExistence type="predicted"/>
<reference evidence="2 3" key="1">
    <citation type="submission" date="2014-04" db="EMBL/GenBank/DDBJ databases">
        <authorList>
            <consortium name="DOE Joint Genome Institute"/>
            <person name="Kuo A."/>
            <person name="Kohler A."/>
            <person name="Jargeat P."/>
            <person name="Nagy L.G."/>
            <person name="Floudas D."/>
            <person name="Copeland A."/>
            <person name="Barry K.W."/>
            <person name="Cichocki N."/>
            <person name="Veneault-Fourrey C."/>
            <person name="LaButti K."/>
            <person name="Lindquist E.A."/>
            <person name="Lipzen A."/>
            <person name="Lundell T."/>
            <person name="Morin E."/>
            <person name="Murat C."/>
            <person name="Sun H."/>
            <person name="Tunlid A."/>
            <person name="Henrissat B."/>
            <person name="Grigoriev I.V."/>
            <person name="Hibbett D.S."/>
            <person name="Martin F."/>
            <person name="Nordberg H.P."/>
            <person name="Cantor M.N."/>
            <person name="Hua S.X."/>
        </authorList>
    </citation>
    <scope>NUCLEOTIDE SEQUENCE [LARGE SCALE GENOMIC DNA]</scope>
    <source>
        <strain evidence="2 3">Ve08.2h10</strain>
    </source>
</reference>
<dbReference type="SUPFAM" id="SSF53474">
    <property type="entry name" value="alpha/beta-Hydrolases"/>
    <property type="match status" value="1"/>
</dbReference>
<dbReference type="InParanoid" id="A0A0D0CR35"/>
<accession>A0A0D0CR35</accession>
<dbReference type="STRING" id="930991.A0A0D0CR35"/>
<dbReference type="AlphaFoldDB" id="A0A0D0CR35"/>
<dbReference type="InterPro" id="IPR050309">
    <property type="entry name" value="Type-B_Carboxylest/Lipase"/>
</dbReference>
<evidence type="ECO:0000313" key="2">
    <source>
        <dbReference type="EMBL" id="KIK73281.1"/>
    </source>
</evidence>
<dbReference type="PANTHER" id="PTHR11559">
    <property type="entry name" value="CARBOXYLESTERASE"/>
    <property type="match status" value="1"/>
</dbReference>
<evidence type="ECO:0000313" key="3">
    <source>
        <dbReference type="Proteomes" id="UP000054538"/>
    </source>
</evidence>
<dbReference type="Pfam" id="PF00135">
    <property type="entry name" value="COesterase"/>
    <property type="match status" value="1"/>
</dbReference>
<keyword evidence="3" id="KW-1185">Reference proteome</keyword>
<protein>
    <recommendedName>
        <fullName evidence="1">Carboxylesterase type B domain-containing protein</fullName>
    </recommendedName>
</protein>